<dbReference type="Pfam" id="PF10077">
    <property type="entry name" value="DUF2314"/>
    <property type="match status" value="1"/>
</dbReference>
<keyword evidence="1" id="KW-0732">Signal</keyword>
<accession>A0A560M4F5</accession>
<dbReference type="EMBL" id="VITY01000005">
    <property type="protein sequence ID" value="TWC00551.1"/>
    <property type="molecule type" value="Genomic_DNA"/>
</dbReference>
<evidence type="ECO:0000259" key="2">
    <source>
        <dbReference type="Pfam" id="PF10077"/>
    </source>
</evidence>
<dbReference type="AlphaFoldDB" id="A0A560M4F5"/>
<keyword evidence="4" id="KW-1185">Reference proteome</keyword>
<gene>
    <name evidence="3" type="ORF">FBZ93_105348</name>
</gene>
<proteinExistence type="predicted"/>
<evidence type="ECO:0000313" key="4">
    <source>
        <dbReference type="Proteomes" id="UP000321304"/>
    </source>
</evidence>
<sequence>MTKTLVTRLTSAVLMTAAFAFAGTSTVRAEDRSPVIDVRTADPEMNAAIAHARETLPAFWASYEAPKPSETQHSLKVRFPTHRNEGEHIWMREVKKLPNGGYAGRFANQPRDLPGKQAGDLVEFKEADISDWMFMRNGKIVGGETIKPLLKSMPKADADALRARMEQP</sequence>
<protein>
    <submittedName>
        <fullName evidence="3">Uncharacterized protein YegJ (DUF2314 family)</fullName>
    </submittedName>
</protein>
<dbReference type="OrthoDB" id="121776at2"/>
<dbReference type="Proteomes" id="UP000321304">
    <property type="component" value="Unassembled WGS sequence"/>
</dbReference>
<feature type="chain" id="PRO_5022036855" evidence="1">
    <location>
        <begin position="23"/>
        <end position="168"/>
    </location>
</feature>
<organism evidence="3 4">
    <name type="scientific">Bradyrhizobium macuxiense</name>
    <dbReference type="NCBI Taxonomy" id="1755647"/>
    <lineage>
        <taxon>Bacteria</taxon>
        <taxon>Pseudomonadati</taxon>
        <taxon>Pseudomonadota</taxon>
        <taxon>Alphaproteobacteria</taxon>
        <taxon>Hyphomicrobiales</taxon>
        <taxon>Nitrobacteraceae</taxon>
        <taxon>Bradyrhizobium</taxon>
    </lineage>
</organism>
<dbReference type="InterPro" id="IPR018756">
    <property type="entry name" value="DUF2314"/>
</dbReference>
<feature type="signal peptide" evidence="1">
    <location>
        <begin position="1"/>
        <end position="22"/>
    </location>
</feature>
<name>A0A560M4F5_9BRAD</name>
<feature type="domain" description="DUF2314" evidence="2">
    <location>
        <begin position="42"/>
        <end position="157"/>
    </location>
</feature>
<evidence type="ECO:0000313" key="3">
    <source>
        <dbReference type="EMBL" id="TWC00551.1"/>
    </source>
</evidence>
<reference evidence="3 4" key="1">
    <citation type="submission" date="2019-06" db="EMBL/GenBank/DDBJ databases">
        <title>Genomic Encyclopedia of Type Strains, Phase IV (KMG-V): Genome sequencing to study the core and pangenomes of soil and plant-associated prokaryotes.</title>
        <authorList>
            <person name="Whitman W."/>
        </authorList>
    </citation>
    <scope>NUCLEOTIDE SEQUENCE [LARGE SCALE GENOMIC DNA]</scope>
    <source>
        <strain evidence="3 4">BR 10355</strain>
    </source>
</reference>
<comment type="caution">
    <text evidence="3">The sequence shown here is derived from an EMBL/GenBank/DDBJ whole genome shotgun (WGS) entry which is preliminary data.</text>
</comment>
<evidence type="ECO:0000256" key="1">
    <source>
        <dbReference type="SAM" id="SignalP"/>
    </source>
</evidence>